<dbReference type="OrthoDB" id="8062037at2759"/>
<dbReference type="Pfam" id="PF13639">
    <property type="entry name" value="zf-RING_2"/>
    <property type="match status" value="1"/>
</dbReference>
<evidence type="ECO:0000256" key="5">
    <source>
        <dbReference type="ARBA" id="ARBA00022833"/>
    </source>
</evidence>
<keyword evidence="8" id="KW-0812">Transmembrane</keyword>
<reference evidence="10" key="1">
    <citation type="submission" date="2018-08" db="EMBL/GenBank/DDBJ databases">
        <authorList>
            <person name="Rossello M."/>
        </authorList>
    </citation>
    <scope>NUCLEOTIDE SEQUENCE [LARGE SCALE GENOMIC DNA]</scope>
    <source>
        <strain evidence="10">cv. Chinese Spring</strain>
    </source>
</reference>
<dbReference type="PANTHER" id="PTHR14155">
    <property type="entry name" value="RING FINGER DOMAIN-CONTAINING"/>
    <property type="match status" value="1"/>
</dbReference>
<comment type="similarity">
    <text evidence="6">Belongs to the RING-type zinc finger family. ATL subfamily.</text>
</comment>
<dbReference type="InterPro" id="IPR001841">
    <property type="entry name" value="Znf_RING"/>
</dbReference>
<dbReference type="GO" id="GO:0006511">
    <property type="term" value="P:ubiquitin-dependent protein catabolic process"/>
    <property type="evidence" value="ECO:0000318"/>
    <property type="project" value="GO_Central"/>
</dbReference>
<dbReference type="SMART" id="SM00184">
    <property type="entry name" value="RING"/>
    <property type="match status" value="1"/>
</dbReference>
<evidence type="ECO:0000256" key="8">
    <source>
        <dbReference type="SAM" id="Phobius"/>
    </source>
</evidence>
<dbReference type="AlphaFoldDB" id="A0A3B6NL79"/>
<dbReference type="GO" id="GO:0008270">
    <property type="term" value="F:zinc ion binding"/>
    <property type="evidence" value="ECO:0007669"/>
    <property type="project" value="UniProtKB-KW"/>
</dbReference>
<dbReference type="GO" id="GO:0061630">
    <property type="term" value="F:ubiquitin protein ligase activity"/>
    <property type="evidence" value="ECO:0000318"/>
    <property type="project" value="GO_Central"/>
</dbReference>
<keyword evidence="3" id="KW-0479">Metal-binding</keyword>
<keyword evidence="8" id="KW-1133">Transmembrane helix</keyword>
<keyword evidence="4 7" id="KW-0863">Zinc-finger</keyword>
<dbReference type="STRING" id="4565.A0A3B6NL79"/>
<proteinExistence type="inferred from homology"/>
<evidence type="ECO:0000256" key="1">
    <source>
        <dbReference type="ARBA" id="ARBA00000900"/>
    </source>
</evidence>
<dbReference type="Gramene" id="TraesCAD_scaffold_019697_01G000100.1">
    <property type="protein sequence ID" value="TraesCAD_scaffold_019697_01G000100.1"/>
    <property type="gene ID" value="TraesCAD_scaffold_019697_01G000100"/>
</dbReference>
<dbReference type="PROSITE" id="PS50089">
    <property type="entry name" value="ZF_RING_2"/>
    <property type="match status" value="1"/>
</dbReference>
<evidence type="ECO:0000256" key="7">
    <source>
        <dbReference type="PROSITE-ProRule" id="PRU00175"/>
    </source>
</evidence>
<dbReference type="FunFam" id="3.30.40.10:FF:000672">
    <property type="entry name" value="E3 ubiquitin-protein ligase ATL41"/>
    <property type="match status" value="1"/>
</dbReference>
<keyword evidence="5" id="KW-0862">Zinc</keyword>
<evidence type="ECO:0000256" key="4">
    <source>
        <dbReference type="ARBA" id="ARBA00022771"/>
    </source>
</evidence>
<organism evidence="10">
    <name type="scientific">Triticum aestivum</name>
    <name type="common">Wheat</name>
    <dbReference type="NCBI Taxonomy" id="4565"/>
    <lineage>
        <taxon>Eukaryota</taxon>
        <taxon>Viridiplantae</taxon>
        <taxon>Streptophyta</taxon>
        <taxon>Embryophyta</taxon>
        <taxon>Tracheophyta</taxon>
        <taxon>Spermatophyta</taxon>
        <taxon>Magnoliopsida</taxon>
        <taxon>Liliopsida</taxon>
        <taxon>Poales</taxon>
        <taxon>Poaceae</taxon>
        <taxon>BOP clade</taxon>
        <taxon>Pooideae</taxon>
        <taxon>Triticodae</taxon>
        <taxon>Triticeae</taxon>
        <taxon>Triticinae</taxon>
        <taxon>Triticum</taxon>
    </lineage>
</organism>
<dbReference type="SUPFAM" id="SSF57850">
    <property type="entry name" value="RING/U-box"/>
    <property type="match status" value="1"/>
</dbReference>
<dbReference type="OMA" id="HSHTTCI"/>
<accession>A0A3B6NL79</accession>
<dbReference type="Proteomes" id="UP000019116">
    <property type="component" value="Chromosome 6A"/>
</dbReference>
<evidence type="ECO:0000313" key="11">
    <source>
        <dbReference type="Proteomes" id="UP000019116"/>
    </source>
</evidence>
<dbReference type="Gramene" id="TraesCS6A03G0218800.1">
    <property type="protein sequence ID" value="TraesCS6A03G0218800.1.CDS1"/>
    <property type="gene ID" value="TraesCS6A03G0218800"/>
</dbReference>
<sequence>MYISCRPAGTPAPPQPTTLPVKQLPRIKRSRVIMPNLLARLRNGERGACYGLVASLALVLVFCVLIATVSLGKAFLFAGMALTAFGIGECLAPNSWRVGAAAEREITVGVPLAACRFGLWKTTIDSLPRFAYASRGADADGDLECGSAQLCSLCLEDLEDGEMVRQLPSCKHIFHVDCIDMWLHSHTTCIICRCDLSPQRTCTVKVAALEMEPPAVLPPV</sequence>
<feature type="transmembrane region" description="Helical" evidence="8">
    <location>
        <begin position="48"/>
        <end position="68"/>
    </location>
</feature>
<evidence type="ECO:0000256" key="2">
    <source>
        <dbReference type="ARBA" id="ARBA00012483"/>
    </source>
</evidence>
<dbReference type="InterPro" id="IPR013083">
    <property type="entry name" value="Znf_RING/FYVE/PHD"/>
</dbReference>
<dbReference type="PANTHER" id="PTHR14155:SF629">
    <property type="entry name" value="RING-TYPE DOMAIN-CONTAINING PROTEIN"/>
    <property type="match status" value="1"/>
</dbReference>
<feature type="domain" description="RING-type" evidence="9">
    <location>
        <begin position="151"/>
        <end position="193"/>
    </location>
</feature>
<name>A0A3B6NL79_WHEAT</name>
<comment type="catalytic activity">
    <reaction evidence="1">
        <text>S-ubiquitinyl-[E2 ubiquitin-conjugating enzyme]-L-cysteine + [acceptor protein]-L-lysine = [E2 ubiquitin-conjugating enzyme]-L-cysteine + N(6)-ubiquitinyl-[acceptor protein]-L-lysine.</text>
        <dbReference type="EC" id="2.3.2.27"/>
    </reaction>
</comment>
<keyword evidence="8" id="KW-0472">Membrane</keyword>
<evidence type="ECO:0000259" key="9">
    <source>
        <dbReference type="PROSITE" id="PS50089"/>
    </source>
</evidence>
<dbReference type="CDD" id="cd16461">
    <property type="entry name" value="RING-H2_EL5-like"/>
    <property type="match status" value="1"/>
</dbReference>
<dbReference type="EnsemblPlants" id="TraesCS6A02G095500.1">
    <property type="protein sequence ID" value="TraesCS6A02G095500.1.cds1"/>
    <property type="gene ID" value="TraesCS6A02G095500"/>
</dbReference>
<dbReference type="Gramene" id="TraesCLE_scaffold_028053_01G000100.1">
    <property type="protein sequence ID" value="TraesCLE_scaffold_028053_01G000100.1"/>
    <property type="gene ID" value="TraesCLE_scaffold_028053_01G000100"/>
</dbReference>
<dbReference type="EC" id="2.3.2.27" evidence="2"/>
<dbReference type="Gene3D" id="3.30.40.10">
    <property type="entry name" value="Zinc/RING finger domain, C3HC4 (zinc finger)"/>
    <property type="match status" value="1"/>
</dbReference>
<protein>
    <recommendedName>
        <fullName evidence="2">RING-type E3 ubiquitin transferase</fullName>
        <ecNumber evidence="2">2.3.2.27</ecNumber>
    </recommendedName>
</protein>
<evidence type="ECO:0000256" key="6">
    <source>
        <dbReference type="ARBA" id="ARBA00024209"/>
    </source>
</evidence>
<dbReference type="InterPro" id="IPR053238">
    <property type="entry name" value="RING-H2_zinc_finger"/>
</dbReference>
<evidence type="ECO:0000256" key="3">
    <source>
        <dbReference type="ARBA" id="ARBA00022723"/>
    </source>
</evidence>
<dbReference type="Gramene" id="TraesCS6A02G095500.1">
    <property type="protein sequence ID" value="TraesCS6A02G095500.1.cds1"/>
    <property type="gene ID" value="TraesCS6A02G095500"/>
</dbReference>
<keyword evidence="11" id="KW-1185">Reference proteome</keyword>
<evidence type="ECO:0000313" key="10">
    <source>
        <dbReference type="EnsemblPlants" id="TraesCS6A02G095500.1.cds1"/>
    </source>
</evidence>
<reference evidence="10" key="2">
    <citation type="submission" date="2018-10" db="UniProtKB">
        <authorList>
            <consortium name="EnsemblPlants"/>
        </authorList>
    </citation>
    <scope>IDENTIFICATION</scope>
</reference>